<dbReference type="PATRIC" id="fig|1264675.3.peg.3798"/>
<dbReference type="RefSeq" id="WP_004633531.1">
    <property type="nucleotide sequence ID" value="NZ_APMQ01000012.1"/>
</dbReference>
<comment type="caution">
    <text evidence="1">The sequence shown here is derived from an EMBL/GenBank/DDBJ whole genome shotgun (WGS) entry which is preliminary data.</text>
</comment>
<evidence type="ECO:0000313" key="2">
    <source>
        <dbReference type="Proteomes" id="UP000013280"/>
    </source>
</evidence>
<evidence type="ECO:0000313" key="1">
    <source>
        <dbReference type="EMBL" id="ENZ76026.1"/>
    </source>
</evidence>
<dbReference type="InterPro" id="IPR025639">
    <property type="entry name" value="DruA"/>
</dbReference>
<dbReference type="Proteomes" id="UP000013280">
    <property type="component" value="Unassembled WGS sequence"/>
</dbReference>
<gene>
    <name evidence="1" type="ORF">OR214_03860</name>
</gene>
<dbReference type="Pfam" id="PF14236">
    <property type="entry name" value="DruA"/>
    <property type="match status" value="1"/>
</dbReference>
<dbReference type="EMBL" id="APMQ01000012">
    <property type="protein sequence ID" value="ENZ76026.1"/>
    <property type="molecule type" value="Genomic_DNA"/>
</dbReference>
<protein>
    <submittedName>
        <fullName evidence="1">Uncharacterized protein</fullName>
    </submittedName>
</protein>
<accession>R0CGR4</accession>
<sequence length="404" mass="45406">MSIKPASKAFSVEGRIKRRLRAHLSDLGFQRAENGALVLPDTGKDTVRTLHRQQRLEVLSQNAGFIESHMRSLLGNFASGDEIAVEKIKPVLQRVSAGTWEANLFRLASLTWSVPVSAGFGRRIRYLVWDEFHGKLIGIVAIGDPVYNLAVRDNLIGWSVADRAERLVCVMDAYVLGAVPPYNALLGGKLVASLLRTRDVYNDFASAYGGTTGIISGKDKKARLLAITTSSSMGRSSIYNRLKLNGTEYFRSIGYTGGWGHFHIPDDLFSEMRDYLRGMQHNYADFHAFGEGPNWRLRTIRAALDALGFKQDMLKHGIQREVFLCETAKNSLRILAGREKRPNLATLLTAEEVGQAAVERWMVGRAERMPEFRQWQRDNLPDLIHGATRRDDVQPVITRIRARR</sequence>
<dbReference type="AlphaFoldDB" id="R0CGR4"/>
<name>R0CGR4_RALPI</name>
<reference evidence="1 2" key="1">
    <citation type="journal article" date="2013" name="Genome Announc.">
        <title>Draft Genome Sequence for Ralstonia sp. Strain OR214, a Bacterium with Potential for Bioremediation.</title>
        <authorList>
            <person name="Utturkar S.M."/>
            <person name="Bollmann A."/>
            <person name="Brzoska R.M."/>
            <person name="Klingeman D.M."/>
            <person name="Epstein S.E."/>
            <person name="Palumbo A.V."/>
            <person name="Brown S.D."/>
        </authorList>
    </citation>
    <scope>NUCLEOTIDE SEQUENCE [LARGE SCALE GENOMIC DNA]</scope>
    <source>
        <strain evidence="1 2">OR214</strain>
    </source>
</reference>
<proteinExistence type="predicted"/>
<organism evidence="1 2">
    <name type="scientific">Ralstonia pickettii OR214</name>
    <dbReference type="NCBI Taxonomy" id="1264675"/>
    <lineage>
        <taxon>Bacteria</taxon>
        <taxon>Pseudomonadati</taxon>
        <taxon>Pseudomonadota</taxon>
        <taxon>Betaproteobacteria</taxon>
        <taxon>Burkholderiales</taxon>
        <taxon>Burkholderiaceae</taxon>
        <taxon>Ralstonia</taxon>
    </lineage>
</organism>